<dbReference type="InterPro" id="IPR002052">
    <property type="entry name" value="DNA_methylase_N6_adenine_CS"/>
</dbReference>
<dbReference type="InterPro" id="IPR000241">
    <property type="entry name" value="RlmKL-like_Mtase"/>
</dbReference>
<dbReference type="Pfam" id="PF22020">
    <property type="entry name" value="RlmL_1st"/>
    <property type="match status" value="1"/>
</dbReference>
<dbReference type="PANTHER" id="PTHR47313">
    <property type="entry name" value="RIBOSOMAL RNA LARGE SUBUNIT METHYLTRANSFERASE K/L"/>
    <property type="match status" value="1"/>
</dbReference>
<feature type="domain" description="THUMP" evidence="4">
    <location>
        <begin position="44"/>
        <end position="155"/>
    </location>
</feature>
<evidence type="ECO:0000259" key="4">
    <source>
        <dbReference type="PROSITE" id="PS51165"/>
    </source>
</evidence>
<gene>
    <name evidence="5" type="ORF">CL176_07980</name>
</gene>
<proteinExistence type="predicted"/>
<dbReference type="CDD" id="cd11715">
    <property type="entry name" value="THUMP_AdoMetMT"/>
    <property type="match status" value="1"/>
</dbReference>
<dbReference type="PRINTS" id="PR00507">
    <property type="entry name" value="N12N6MTFRASE"/>
</dbReference>
<dbReference type="EMBL" id="CP023434">
    <property type="protein sequence ID" value="AXY25940.1"/>
    <property type="molecule type" value="Genomic_DNA"/>
</dbReference>
<dbReference type="Gene3D" id="3.30.2130.30">
    <property type="match status" value="1"/>
</dbReference>
<dbReference type="InterPro" id="IPR054170">
    <property type="entry name" value="RlmL_1st"/>
</dbReference>
<keyword evidence="1 5" id="KW-0489">Methyltransferase</keyword>
<accession>A0A347WLI3</accession>
<reference evidence="5 6" key="1">
    <citation type="submission" date="2017-09" db="EMBL/GenBank/DDBJ databases">
        <title>Complete genome sequence of Oxytococcus suis strain ZY16052.</title>
        <authorList>
            <person name="Li F."/>
        </authorList>
    </citation>
    <scope>NUCLEOTIDE SEQUENCE [LARGE SCALE GENOMIC DNA]</scope>
    <source>
        <strain evidence="5 6">ZY16052</strain>
    </source>
</reference>
<dbReference type="Proteomes" id="UP000263232">
    <property type="component" value="Chromosome"/>
</dbReference>
<dbReference type="GO" id="GO:0003723">
    <property type="term" value="F:RNA binding"/>
    <property type="evidence" value="ECO:0007669"/>
    <property type="project" value="UniProtKB-UniRule"/>
</dbReference>
<dbReference type="PROSITE" id="PS51165">
    <property type="entry name" value="THUMP"/>
    <property type="match status" value="1"/>
</dbReference>
<dbReference type="GO" id="GO:0070043">
    <property type="term" value="F:rRNA (guanine-N7-)-methyltransferase activity"/>
    <property type="evidence" value="ECO:0007669"/>
    <property type="project" value="TreeGrafter"/>
</dbReference>
<dbReference type="Gene3D" id="3.40.50.150">
    <property type="entry name" value="Vaccinia Virus protein VP39"/>
    <property type="match status" value="1"/>
</dbReference>
<organism evidence="5 6">
    <name type="scientific">Suicoccus acidiformans</name>
    <dbReference type="NCBI Taxonomy" id="2036206"/>
    <lineage>
        <taxon>Bacteria</taxon>
        <taxon>Bacillati</taxon>
        <taxon>Bacillota</taxon>
        <taxon>Bacilli</taxon>
        <taxon>Lactobacillales</taxon>
        <taxon>Aerococcaceae</taxon>
        <taxon>Suicoccus</taxon>
    </lineage>
</organism>
<dbReference type="GO" id="GO:0008990">
    <property type="term" value="F:rRNA (guanine-N2-)-methyltransferase activity"/>
    <property type="evidence" value="ECO:0007669"/>
    <property type="project" value="TreeGrafter"/>
</dbReference>
<dbReference type="InterPro" id="IPR029063">
    <property type="entry name" value="SAM-dependent_MTases_sf"/>
</dbReference>
<dbReference type="KEGG" id="abae:CL176_07980"/>
<dbReference type="AlphaFoldDB" id="A0A347WLI3"/>
<keyword evidence="3" id="KW-0694">RNA-binding</keyword>
<dbReference type="RefSeq" id="WP_118990840.1">
    <property type="nucleotide sequence ID" value="NZ_CP023434.1"/>
</dbReference>
<evidence type="ECO:0000256" key="3">
    <source>
        <dbReference type="PROSITE-ProRule" id="PRU00529"/>
    </source>
</evidence>
<evidence type="ECO:0000256" key="2">
    <source>
        <dbReference type="ARBA" id="ARBA00022679"/>
    </source>
</evidence>
<protein>
    <submittedName>
        <fullName evidence="5">RNA methyltransferase</fullName>
    </submittedName>
</protein>
<dbReference type="OrthoDB" id="9809404at2"/>
<dbReference type="SMART" id="SM00981">
    <property type="entry name" value="THUMP"/>
    <property type="match status" value="1"/>
</dbReference>
<sequence>MTEYQLVATAAAGIEGLVNRELKALGYETQADNGRVYFKGNARDIAYTNLWLRTADRVKLIVGEFHAKTFEQLFDQTYTLPWENFIPMDGAFPVSGRSIKSQLHHVPSVQSIVKKAISKRLMDYYHRPGRMPEIGATYPIEVAIRKNKVELTLDTSGSSLFKRGYREHKGQAPLKENMAAALVMLTTWHPDRPLYDPTCGSGTILIEAALMGHNIAPGLQRSFVAEAWRFFEPENWDILRQEAREAIKSDIQLDILGTDIDHRMIEIAQENAAKAGVADSITFKQMQLADYTPSKEYGILISNPPYGDRMLSEEAVHEIYRQMGEIYEAMPTWSKYILSSDDNFETYYGAKATKKRKLYNGAIKVNYYQFWSKQ</sequence>
<dbReference type="Pfam" id="PF01170">
    <property type="entry name" value="UPF0020"/>
    <property type="match status" value="1"/>
</dbReference>
<evidence type="ECO:0000256" key="1">
    <source>
        <dbReference type="ARBA" id="ARBA00022603"/>
    </source>
</evidence>
<name>A0A347WLI3_9LACT</name>
<evidence type="ECO:0000313" key="5">
    <source>
        <dbReference type="EMBL" id="AXY25940.1"/>
    </source>
</evidence>
<dbReference type="SUPFAM" id="SSF53335">
    <property type="entry name" value="S-adenosyl-L-methionine-dependent methyltransferases"/>
    <property type="match status" value="1"/>
</dbReference>
<dbReference type="Pfam" id="PF02926">
    <property type="entry name" value="THUMP"/>
    <property type="match status" value="1"/>
</dbReference>
<dbReference type="InterPro" id="IPR004114">
    <property type="entry name" value="THUMP_dom"/>
</dbReference>
<dbReference type="PANTHER" id="PTHR47313:SF1">
    <property type="entry name" value="RIBOSOMAL RNA LARGE SUBUNIT METHYLTRANSFERASE K_L"/>
    <property type="match status" value="1"/>
</dbReference>
<dbReference type="PROSITE" id="PS00092">
    <property type="entry name" value="N6_MTASE"/>
    <property type="match status" value="1"/>
</dbReference>
<keyword evidence="2 5" id="KW-0808">Transferase</keyword>
<keyword evidence="6" id="KW-1185">Reference proteome</keyword>
<evidence type="ECO:0000313" key="6">
    <source>
        <dbReference type="Proteomes" id="UP000263232"/>
    </source>
</evidence>